<protein>
    <submittedName>
        <fullName evidence="1">Uncharacterized protein</fullName>
    </submittedName>
</protein>
<dbReference type="Proteomes" id="UP001472677">
    <property type="component" value="Unassembled WGS sequence"/>
</dbReference>
<name>A0ABR1Z5X6_9ROSI</name>
<keyword evidence="2" id="KW-1185">Reference proteome</keyword>
<evidence type="ECO:0000313" key="2">
    <source>
        <dbReference type="Proteomes" id="UP001472677"/>
    </source>
</evidence>
<proteinExistence type="predicted"/>
<sequence length="76" mass="8249">MASTPMFCQPYLPNGFGALNPAYYLQAVSGFTCRKKVHASSAIPEAIAFVVKHGTRMRAEDFAQVGTAINDNEDKP</sequence>
<comment type="caution">
    <text evidence="1">The sequence shown here is derived from an EMBL/GenBank/DDBJ whole genome shotgun (WGS) entry which is preliminary data.</text>
</comment>
<organism evidence="1 2">
    <name type="scientific">Hibiscus sabdariffa</name>
    <name type="common">roselle</name>
    <dbReference type="NCBI Taxonomy" id="183260"/>
    <lineage>
        <taxon>Eukaryota</taxon>
        <taxon>Viridiplantae</taxon>
        <taxon>Streptophyta</taxon>
        <taxon>Embryophyta</taxon>
        <taxon>Tracheophyta</taxon>
        <taxon>Spermatophyta</taxon>
        <taxon>Magnoliopsida</taxon>
        <taxon>eudicotyledons</taxon>
        <taxon>Gunneridae</taxon>
        <taxon>Pentapetalae</taxon>
        <taxon>rosids</taxon>
        <taxon>malvids</taxon>
        <taxon>Malvales</taxon>
        <taxon>Malvaceae</taxon>
        <taxon>Malvoideae</taxon>
        <taxon>Hibiscus</taxon>
    </lineage>
</organism>
<reference evidence="1 2" key="1">
    <citation type="journal article" date="2024" name="G3 (Bethesda)">
        <title>Genome assembly of Hibiscus sabdariffa L. provides insights into metabolisms of medicinal natural products.</title>
        <authorList>
            <person name="Kim T."/>
        </authorList>
    </citation>
    <scope>NUCLEOTIDE SEQUENCE [LARGE SCALE GENOMIC DNA]</scope>
    <source>
        <strain evidence="1">TK-2024</strain>
        <tissue evidence="1">Old leaves</tissue>
    </source>
</reference>
<dbReference type="EMBL" id="JBBPBM010002884">
    <property type="protein sequence ID" value="KAK8474162.1"/>
    <property type="molecule type" value="Genomic_DNA"/>
</dbReference>
<accession>A0ABR1Z5X6</accession>
<evidence type="ECO:0000313" key="1">
    <source>
        <dbReference type="EMBL" id="KAK8474162.1"/>
    </source>
</evidence>
<gene>
    <name evidence="1" type="ORF">V6N12_013654</name>
</gene>